<name>A0A1Y2MFS7_EPING</name>
<evidence type="ECO:0000256" key="5">
    <source>
        <dbReference type="ARBA" id="ARBA00038359"/>
    </source>
</evidence>
<evidence type="ECO:0000256" key="6">
    <source>
        <dbReference type="SAM" id="MobiDB-lite"/>
    </source>
</evidence>
<accession>A0A1Y2MFS7</accession>
<dbReference type="PANTHER" id="PTHR33048">
    <property type="entry name" value="PTH11-LIKE INTEGRAL MEMBRANE PROTEIN (AFU_ORTHOLOGUE AFUA_5G11245)"/>
    <property type="match status" value="1"/>
</dbReference>
<feature type="domain" description="Rhodopsin" evidence="8">
    <location>
        <begin position="23"/>
        <end position="259"/>
    </location>
</feature>
<comment type="subcellular location">
    <subcellularLocation>
        <location evidence="1">Membrane</location>
        <topology evidence="1">Multi-pass membrane protein</topology>
    </subcellularLocation>
</comment>
<dbReference type="GO" id="GO:0016020">
    <property type="term" value="C:membrane"/>
    <property type="evidence" value="ECO:0007669"/>
    <property type="project" value="UniProtKB-SubCell"/>
</dbReference>
<feature type="region of interest" description="Disordered" evidence="6">
    <location>
        <begin position="312"/>
        <end position="341"/>
    </location>
</feature>
<feature type="compositionally biased region" description="Polar residues" evidence="6">
    <location>
        <begin position="286"/>
        <end position="296"/>
    </location>
</feature>
<dbReference type="InterPro" id="IPR049326">
    <property type="entry name" value="Rhodopsin_dom_fungi"/>
</dbReference>
<feature type="compositionally biased region" description="Polar residues" evidence="6">
    <location>
        <begin position="319"/>
        <end position="333"/>
    </location>
</feature>
<evidence type="ECO:0000256" key="3">
    <source>
        <dbReference type="ARBA" id="ARBA00022989"/>
    </source>
</evidence>
<dbReference type="EMBL" id="KZ107838">
    <property type="protein sequence ID" value="OSS54984.1"/>
    <property type="molecule type" value="Genomic_DNA"/>
</dbReference>
<dbReference type="Proteomes" id="UP000193240">
    <property type="component" value="Unassembled WGS sequence"/>
</dbReference>
<evidence type="ECO:0000313" key="10">
    <source>
        <dbReference type="Proteomes" id="UP000193240"/>
    </source>
</evidence>
<keyword evidence="2 7" id="KW-0812">Transmembrane</keyword>
<dbReference type="AlphaFoldDB" id="A0A1Y2MFS7"/>
<feature type="transmembrane region" description="Helical" evidence="7">
    <location>
        <begin position="235"/>
        <end position="259"/>
    </location>
</feature>
<feature type="transmembrane region" description="Helical" evidence="7">
    <location>
        <begin position="6"/>
        <end position="29"/>
    </location>
</feature>
<feature type="transmembrane region" description="Helical" evidence="7">
    <location>
        <begin position="84"/>
        <end position="110"/>
    </location>
</feature>
<dbReference type="OMA" id="LVAFYWW"/>
<reference evidence="9 10" key="1">
    <citation type="journal article" date="2017" name="Genome Announc.">
        <title>Genome sequence of the saprophytic ascomycete Epicoccum nigrum ICMP 19927 strain isolated from New Zealand.</title>
        <authorList>
            <person name="Fokin M."/>
            <person name="Fleetwood D."/>
            <person name="Weir B.S."/>
            <person name="Villas-Boas S.G."/>
        </authorList>
    </citation>
    <scope>NUCLEOTIDE SEQUENCE [LARGE SCALE GENOMIC DNA]</scope>
    <source>
        <strain evidence="9 10">ICMP 19927</strain>
    </source>
</reference>
<dbReference type="STRING" id="105696.A0A1Y2MFS7"/>
<proteinExistence type="inferred from homology"/>
<evidence type="ECO:0000256" key="2">
    <source>
        <dbReference type="ARBA" id="ARBA00022692"/>
    </source>
</evidence>
<comment type="similarity">
    <text evidence="5">Belongs to the SAT4 family.</text>
</comment>
<evidence type="ECO:0000313" key="9">
    <source>
        <dbReference type="EMBL" id="OSS54984.1"/>
    </source>
</evidence>
<keyword evidence="3 7" id="KW-1133">Transmembrane helix</keyword>
<feature type="transmembrane region" description="Helical" evidence="7">
    <location>
        <begin position="41"/>
        <end position="64"/>
    </location>
</feature>
<dbReference type="InParanoid" id="A0A1Y2MFS7"/>
<protein>
    <recommendedName>
        <fullName evidence="8">Rhodopsin domain-containing protein</fullName>
    </recommendedName>
</protein>
<evidence type="ECO:0000259" key="8">
    <source>
        <dbReference type="Pfam" id="PF20684"/>
    </source>
</evidence>
<gene>
    <name evidence="9" type="ORF">B5807_00515</name>
</gene>
<sequence length="353" mass="39407">MQIVTSIVVQFLLVVAALIITLLRCYIRIFLERRSLSIPDWLVWGGWVGTLGFAVGSIVALNIQRTHPLTLPDLETDSPAYLKTVFVMCYFFDFGLYFPKASLVAFYWWLIPLGFHRLRITVYFSAGFVGCCFIGTLLTDTLIAPNISDNWTLETQLNSTWNSFTALISNWVLNWLTDLLLFILPFFIINRLKLRKRQKIALCGVFSLGLITMAISLGRFIIYTATDYNVDDASGNLWCTAEMCTAVIVVSLPSLKVLVIRSSPNNSSYPRSTDGYIQQVGGSAKPLSNQGTSRSHVQGGRISDDELELVFQGSRDPSRNPSRATRSTANQDSGDSKDNVMVTTEWNVTTHAA</sequence>
<evidence type="ECO:0000256" key="4">
    <source>
        <dbReference type="ARBA" id="ARBA00023136"/>
    </source>
</evidence>
<feature type="transmembrane region" description="Helical" evidence="7">
    <location>
        <begin position="122"/>
        <end position="144"/>
    </location>
</feature>
<dbReference type="PANTHER" id="PTHR33048:SF47">
    <property type="entry name" value="INTEGRAL MEMBRANE PROTEIN-RELATED"/>
    <property type="match status" value="1"/>
</dbReference>
<feature type="region of interest" description="Disordered" evidence="6">
    <location>
        <begin position="280"/>
        <end position="300"/>
    </location>
</feature>
<keyword evidence="4 7" id="KW-0472">Membrane</keyword>
<evidence type="ECO:0000256" key="1">
    <source>
        <dbReference type="ARBA" id="ARBA00004141"/>
    </source>
</evidence>
<organism evidence="9 10">
    <name type="scientific">Epicoccum nigrum</name>
    <name type="common">Soil fungus</name>
    <name type="synonym">Epicoccum purpurascens</name>
    <dbReference type="NCBI Taxonomy" id="105696"/>
    <lineage>
        <taxon>Eukaryota</taxon>
        <taxon>Fungi</taxon>
        <taxon>Dikarya</taxon>
        <taxon>Ascomycota</taxon>
        <taxon>Pezizomycotina</taxon>
        <taxon>Dothideomycetes</taxon>
        <taxon>Pleosporomycetidae</taxon>
        <taxon>Pleosporales</taxon>
        <taxon>Pleosporineae</taxon>
        <taxon>Didymellaceae</taxon>
        <taxon>Epicoccum</taxon>
    </lineage>
</organism>
<feature type="transmembrane region" description="Helical" evidence="7">
    <location>
        <begin position="164"/>
        <end position="188"/>
    </location>
</feature>
<dbReference type="Pfam" id="PF20684">
    <property type="entry name" value="Fung_rhodopsin"/>
    <property type="match status" value="1"/>
</dbReference>
<keyword evidence="10" id="KW-1185">Reference proteome</keyword>
<dbReference type="InterPro" id="IPR052337">
    <property type="entry name" value="SAT4-like"/>
</dbReference>
<evidence type="ECO:0000256" key="7">
    <source>
        <dbReference type="SAM" id="Phobius"/>
    </source>
</evidence>
<feature type="transmembrane region" description="Helical" evidence="7">
    <location>
        <begin position="200"/>
        <end position="223"/>
    </location>
</feature>